<dbReference type="Gene3D" id="3.30.565.10">
    <property type="entry name" value="Histidine kinase-like ATPase, C-terminal domain"/>
    <property type="match status" value="1"/>
</dbReference>
<keyword evidence="22" id="KW-1185">Reference proteome</keyword>
<dbReference type="FunFam" id="3.30.565.10:FF:000004">
    <property type="entry name" value="DNA topoisomerase 2"/>
    <property type="match status" value="1"/>
</dbReference>
<comment type="function">
    <text evidence="14 16">Control of topological states of DNA by transient breakage and subsequent rejoining of DNA strands. Topoisomerase II makes double-strand breaks.</text>
</comment>
<dbReference type="GO" id="GO:0000712">
    <property type="term" value="P:resolution of meiotic recombination intermediates"/>
    <property type="evidence" value="ECO:0007669"/>
    <property type="project" value="TreeGrafter"/>
</dbReference>
<comment type="subunit">
    <text evidence="16">Homodimer.</text>
</comment>
<evidence type="ECO:0000256" key="12">
    <source>
        <dbReference type="ARBA" id="ARBA00023125"/>
    </source>
</evidence>
<dbReference type="InterPro" id="IPR013757">
    <property type="entry name" value="Topo_IIA_A_a_sf"/>
</dbReference>
<dbReference type="InterPro" id="IPR013758">
    <property type="entry name" value="Topo_IIA_A/C_ab"/>
</dbReference>
<dbReference type="FunFam" id="3.40.50.670:FF:000001">
    <property type="entry name" value="DNA topoisomerase 2"/>
    <property type="match status" value="2"/>
</dbReference>
<feature type="region of interest" description="Disordered" evidence="18">
    <location>
        <begin position="1211"/>
        <end position="1232"/>
    </location>
</feature>
<dbReference type="InterPro" id="IPR031660">
    <property type="entry name" value="TOPRIM_C"/>
</dbReference>
<dbReference type="EC" id="5.6.2.2" evidence="5 16"/>
<dbReference type="SUPFAM" id="SSF55874">
    <property type="entry name" value="ATPase domain of HSP90 chaperone/DNA topoisomerase II/histidine kinase"/>
    <property type="match status" value="1"/>
</dbReference>
<dbReference type="InterPro" id="IPR050634">
    <property type="entry name" value="DNA_Topoisomerase_II"/>
</dbReference>
<dbReference type="InterPro" id="IPR018522">
    <property type="entry name" value="TopoIIA_CS"/>
</dbReference>
<evidence type="ECO:0000313" key="21">
    <source>
        <dbReference type="EMBL" id="KAF9764374.1"/>
    </source>
</evidence>
<dbReference type="InterPro" id="IPR006171">
    <property type="entry name" value="TOPRIM_dom"/>
</dbReference>
<keyword evidence="11 15" id="KW-0799">Topoisomerase</keyword>
<comment type="caution">
    <text evidence="21">The sequence shown here is derived from an EMBL/GenBank/DDBJ whole genome shotgun (WGS) entry which is preliminary data.</text>
</comment>
<dbReference type="Gene3D" id="3.90.199.10">
    <property type="entry name" value="Topoisomerase II, domain 5"/>
    <property type="match status" value="1"/>
</dbReference>
<feature type="domain" description="Toprim" evidence="19">
    <location>
        <begin position="451"/>
        <end position="565"/>
    </location>
</feature>
<dbReference type="PANTHER" id="PTHR10169:SF38">
    <property type="entry name" value="DNA TOPOISOMERASE 2"/>
    <property type="match status" value="1"/>
</dbReference>
<evidence type="ECO:0000256" key="16">
    <source>
        <dbReference type="RuleBase" id="RU362094"/>
    </source>
</evidence>
<keyword evidence="8 16" id="KW-0547">Nucleotide-binding</keyword>
<evidence type="ECO:0000256" key="1">
    <source>
        <dbReference type="ARBA" id="ARBA00000185"/>
    </source>
</evidence>
<dbReference type="Pfam" id="PF00204">
    <property type="entry name" value="DNA_gyraseB"/>
    <property type="match status" value="1"/>
</dbReference>
<dbReference type="Pfam" id="PF01751">
    <property type="entry name" value="Toprim"/>
    <property type="match status" value="1"/>
</dbReference>
<protein>
    <recommendedName>
        <fullName evidence="6 16">DNA topoisomerase 2</fullName>
        <ecNumber evidence="5 16">5.6.2.2</ecNumber>
    </recommendedName>
</protein>
<feature type="domain" description="Topo IIA-type catalytic" evidence="20">
    <location>
        <begin position="696"/>
        <end position="1098"/>
    </location>
</feature>
<dbReference type="Gene3D" id="3.40.50.670">
    <property type="match status" value="1"/>
</dbReference>
<keyword evidence="9 16" id="KW-0067">ATP-binding</keyword>
<dbReference type="GO" id="GO:0003918">
    <property type="term" value="F:DNA topoisomerase type II (double strand cut, ATP-hydrolyzing) activity"/>
    <property type="evidence" value="ECO:0007669"/>
    <property type="project" value="UniProtKB-UniRule"/>
</dbReference>
<evidence type="ECO:0000256" key="11">
    <source>
        <dbReference type="ARBA" id="ARBA00023029"/>
    </source>
</evidence>
<dbReference type="Gene3D" id="3.30.1490.30">
    <property type="match status" value="1"/>
</dbReference>
<dbReference type="CDD" id="cd03481">
    <property type="entry name" value="TopoIIA_Trans_ScTopoIIA"/>
    <property type="match status" value="1"/>
</dbReference>
<dbReference type="SUPFAM" id="SSF54211">
    <property type="entry name" value="Ribosomal protein S5 domain 2-like"/>
    <property type="match status" value="1"/>
</dbReference>
<dbReference type="FunFam" id="3.30.230.10:FF:000008">
    <property type="entry name" value="DNA topoisomerase 2"/>
    <property type="match status" value="1"/>
</dbReference>
<comment type="similarity">
    <text evidence="4 16">Belongs to the type II topoisomerase family.</text>
</comment>
<dbReference type="PANTHER" id="PTHR10169">
    <property type="entry name" value="DNA TOPOISOMERASE/GYRASE"/>
    <property type="match status" value="1"/>
</dbReference>
<dbReference type="CDD" id="cd16930">
    <property type="entry name" value="HATPase_TopII-like"/>
    <property type="match status" value="1"/>
</dbReference>
<dbReference type="Proteomes" id="UP000740883">
    <property type="component" value="Unassembled WGS sequence"/>
</dbReference>
<evidence type="ECO:0000256" key="6">
    <source>
        <dbReference type="ARBA" id="ARBA00019635"/>
    </source>
</evidence>
<accession>A0A9P6H013</accession>
<name>A0A9P6H013_9MICR</name>
<dbReference type="InterPro" id="IPR036890">
    <property type="entry name" value="HATPase_C_sf"/>
</dbReference>
<dbReference type="FunFam" id="3.90.199.10:FF:000002">
    <property type="entry name" value="DNA topoisomerase 2"/>
    <property type="match status" value="1"/>
</dbReference>
<dbReference type="CDD" id="cd00187">
    <property type="entry name" value="TOP4c"/>
    <property type="match status" value="1"/>
</dbReference>
<feature type="compositionally biased region" description="Basic and acidic residues" evidence="18">
    <location>
        <begin position="1222"/>
        <end position="1232"/>
    </location>
</feature>
<dbReference type="PROSITE" id="PS50880">
    <property type="entry name" value="TOPRIM"/>
    <property type="match status" value="1"/>
</dbReference>
<dbReference type="OrthoDB" id="276498at2759"/>
<dbReference type="InterPro" id="IPR020568">
    <property type="entry name" value="Ribosomal_Su5_D2-typ_SF"/>
</dbReference>
<keyword evidence="13 15" id="KW-0413">Isomerase</keyword>
<evidence type="ECO:0000313" key="22">
    <source>
        <dbReference type="Proteomes" id="UP000740883"/>
    </source>
</evidence>
<dbReference type="AlphaFoldDB" id="A0A9P6H013"/>
<dbReference type="Gene3D" id="1.10.268.10">
    <property type="entry name" value="Topoisomerase, domain 3"/>
    <property type="match status" value="1"/>
</dbReference>
<dbReference type="Gene3D" id="3.30.230.10">
    <property type="match status" value="1"/>
</dbReference>
<organism evidence="21 22">
    <name type="scientific">Nosema granulosis</name>
    <dbReference type="NCBI Taxonomy" id="83296"/>
    <lineage>
        <taxon>Eukaryota</taxon>
        <taxon>Fungi</taxon>
        <taxon>Fungi incertae sedis</taxon>
        <taxon>Microsporidia</taxon>
        <taxon>Nosematidae</taxon>
        <taxon>Nosema</taxon>
    </lineage>
</organism>
<keyword evidence="7" id="KW-0479">Metal-binding</keyword>
<feature type="region of interest" description="Disordered" evidence="18">
    <location>
        <begin position="1127"/>
        <end position="1185"/>
    </location>
</feature>
<evidence type="ECO:0000256" key="5">
    <source>
        <dbReference type="ARBA" id="ARBA00012895"/>
    </source>
</evidence>
<feature type="coiled-coil region" evidence="17">
    <location>
        <begin position="1068"/>
        <end position="1115"/>
    </location>
</feature>
<evidence type="ECO:0000256" key="7">
    <source>
        <dbReference type="ARBA" id="ARBA00022723"/>
    </source>
</evidence>
<evidence type="ECO:0000256" key="15">
    <source>
        <dbReference type="PROSITE-ProRule" id="PRU01384"/>
    </source>
</evidence>
<dbReference type="PRINTS" id="PR00418">
    <property type="entry name" value="TPI2FAMILY"/>
</dbReference>
<dbReference type="SMART" id="SM00434">
    <property type="entry name" value="TOP4c"/>
    <property type="match status" value="1"/>
</dbReference>
<dbReference type="InterPro" id="IPR002205">
    <property type="entry name" value="Topo_IIA_dom_A"/>
</dbReference>
<evidence type="ECO:0000256" key="17">
    <source>
        <dbReference type="SAM" id="Coils"/>
    </source>
</evidence>
<dbReference type="Pfam" id="PF02518">
    <property type="entry name" value="HATPase_c"/>
    <property type="match status" value="1"/>
</dbReference>
<feature type="active site" description="O-(5'-phospho-DNA)-tyrosine intermediate" evidence="15">
    <location>
        <position position="786"/>
    </location>
</feature>
<evidence type="ECO:0000259" key="20">
    <source>
        <dbReference type="PROSITE" id="PS52040"/>
    </source>
</evidence>
<keyword evidence="17" id="KW-0175">Coiled coil</keyword>
<evidence type="ECO:0000256" key="10">
    <source>
        <dbReference type="ARBA" id="ARBA00022842"/>
    </source>
</evidence>
<dbReference type="InterPro" id="IPR034157">
    <property type="entry name" value="TOPRIM_TopoII"/>
</dbReference>
<reference evidence="21 22" key="1">
    <citation type="journal article" date="2020" name="Genome Biol. Evol.">
        <title>Comparative genomics of strictly vertically transmitted, feminizing microsporidia endosymbionts of amphipod crustaceans.</title>
        <authorList>
            <person name="Cormier A."/>
            <person name="Chebbi M.A."/>
            <person name="Giraud I."/>
            <person name="Wattier R."/>
            <person name="Teixeira M."/>
            <person name="Gilbert C."/>
            <person name="Rigaud T."/>
            <person name="Cordaux R."/>
        </authorList>
    </citation>
    <scope>NUCLEOTIDE SEQUENCE [LARGE SCALE GENOMIC DNA]</scope>
    <source>
        <strain evidence="21 22">Ou3-Ou53</strain>
    </source>
</reference>
<dbReference type="GO" id="GO:0005634">
    <property type="term" value="C:nucleus"/>
    <property type="evidence" value="ECO:0007669"/>
    <property type="project" value="TreeGrafter"/>
</dbReference>
<evidence type="ECO:0000256" key="18">
    <source>
        <dbReference type="SAM" id="MobiDB-lite"/>
    </source>
</evidence>
<sequence length="1232" mass="141494">MKDENTQCLSAYFKFSKLLLNFEILIPKMSKTIEETYQKKTPLEHILLRPDTYIGSVEKETQSIYVWDDDTKKIILKNISYVPGLYKIFDEIIVNAADNKIRDPKMSVIKVDIDVKNNKISVFNDGKGVPIEMHKEEKVYVPELIFGQLLTSSNYNDDEKKVTGGRNGYGAKLCNIFSTEFIVETADNRVKKIYKQYYRNNMAITEKPEIESYTDKGFTRITFKPDLKRFKMESLDSDIVSLLKKRVYDLSATVKNIKVYLNGELITVSGFKDYVGLYLPVDAPVVHSIINNRWELAFTVSEDQFQQVSFVNSICTSKGGTHVTHVVDQLIEKIAEQIKKKHKDLTVKPALIKGSIFIFINCLVDNPAFDSQTKENLTLRLSAFGSKCEPIEAFCNKLLKDTNIVDKVSEYAKLKANLQLKKTDGTKTTRLTGIDKLEDANLAGTRRSQECTMILTEGDSAKTLAVSGISQVGRDLYGVFPLRGKVLNVREASNKQILENKEIVALKKILGLQHNKVYENTSSLRYGHLMIMTDQDHDGSHIKGLLINFFDHFYPSLLKIPGFLQEFITPIIRVTKGEQTKDFFTIPEFEEWEKLPEARGWKAKYYKGLGTSNSKDAKQYFSNLPLHVKTFKPLQPEDREAIDLAFNKKKADARKTWLMGFVPGTYLDQTPSHISISDFVNRELILFSMADNIRSIPNVMDGLKPGQRKVMFGCFKKKLYTEIKVAQLVGSISEQTNYRHGETSLATTIIGLAQDFVGANNINLLMPNGQFGSRILGGKDCSSPRYIYTQISAITRTIFHEKDELVLNFLNEEGKSVEPEYYVPVIPMVLVNGAEGIGTGWSTNIPNFNPLDIVENIKRLIRDEPLVEMVPFYRNFKGSIEKIEAGKYQVNGIYEEEGGETVITELPVGVWTQNYKKYLNSLLDDKKIVDFTEHHTEKFVHFRIQPAVDPEILKLNTTISTNNMICFDPTHKIKRYNTVEDILKEFYYIRLRLYMSRKEKLLEIIKDDLLKIENKIRFIQEVVTDSLKINKRKRKDIVEDLEERNYLRLNDFEYLLSMSISSLTYERIDQLNKEYENRKEHHADLLSKTPKDIWLEDLEAFLVEYQKILDEDEEEYGESLLGKPMGKKLKKRSTKKTVADTPKKRTTKKVTEIVEDTPKKRTTKKSTTTSKTSTRKRTKKTVTTEKVETEVKNKETGKIKNVTTTDTIGTSRKIIDLEESSSNDKPRPWKNY</sequence>
<dbReference type="GO" id="GO:0006265">
    <property type="term" value="P:DNA topological change"/>
    <property type="evidence" value="ECO:0007669"/>
    <property type="project" value="UniProtKB-UniRule"/>
</dbReference>
<evidence type="ECO:0000256" key="3">
    <source>
        <dbReference type="ARBA" id="ARBA00001946"/>
    </source>
</evidence>
<dbReference type="InterPro" id="IPR013506">
    <property type="entry name" value="Topo_IIA_bsu_dom2"/>
</dbReference>
<dbReference type="CDD" id="cd03365">
    <property type="entry name" value="TOPRIM_TopoIIA"/>
    <property type="match status" value="1"/>
</dbReference>
<comment type="cofactor">
    <cofactor evidence="2">
        <name>Ca(2+)</name>
        <dbReference type="ChEBI" id="CHEBI:29108"/>
    </cofactor>
</comment>
<feature type="compositionally biased region" description="Basic and acidic residues" evidence="18">
    <location>
        <begin position="1137"/>
        <end position="1159"/>
    </location>
</feature>
<dbReference type="InterPro" id="IPR013759">
    <property type="entry name" value="Topo_IIA_B_C"/>
</dbReference>
<evidence type="ECO:0000256" key="9">
    <source>
        <dbReference type="ARBA" id="ARBA00022840"/>
    </source>
</evidence>
<evidence type="ECO:0000256" key="8">
    <source>
        <dbReference type="ARBA" id="ARBA00022741"/>
    </source>
</evidence>
<evidence type="ECO:0000256" key="13">
    <source>
        <dbReference type="ARBA" id="ARBA00023235"/>
    </source>
</evidence>
<dbReference type="SMART" id="SM00433">
    <property type="entry name" value="TOP2c"/>
    <property type="match status" value="1"/>
</dbReference>
<evidence type="ECO:0000256" key="4">
    <source>
        <dbReference type="ARBA" id="ARBA00011080"/>
    </source>
</evidence>
<dbReference type="PROSITE" id="PS00177">
    <property type="entry name" value="TOPOISOMERASE_II"/>
    <property type="match status" value="1"/>
</dbReference>
<gene>
    <name evidence="21" type="primary">top2</name>
    <name evidence="21" type="ORF">NGRA_0618</name>
</gene>
<comment type="cofactor">
    <cofactor evidence="3">
        <name>Mg(2+)</name>
        <dbReference type="ChEBI" id="CHEBI:18420"/>
    </cofactor>
</comment>
<evidence type="ECO:0000256" key="2">
    <source>
        <dbReference type="ARBA" id="ARBA00001913"/>
    </source>
</evidence>
<dbReference type="GO" id="GO:0005524">
    <property type="term" value="F:ATP binding"/>
    <property type="evidence" value="ECO:0007669"/>
    <property type="project" value="UniProtKB-UniRule"/>
</dbReference>
<dbReference type="EMBL" id="SBJO01000025">
    <property type="protein sequence ID" value="KAF9764374.1"/>
    <property type="molecule type" value="Genomic_DNA"/>
</dbReference>
<dbReference type="GO" id="GO:0003677">
    <property type="term" value="F:DNA binding"/>
    <property type="evidence" value="ECO:0007669"/>
    <property type="project" value="UniProtKB-UniRule"/>
</dbReference>
<dbReference type="InterPro" id="IPR001241">
    <property type="entry name" value="Topo_IIA"/>
</dbReference>
<dbReference type="PRINTS" id="PR01158">
    <property type="entry name" value="TOPISMRASEII"/>
</dbReference>
<dbReference type="InterPro" id="IPR003594">
    <property type="entry name" value="HATPase_dom"/>
</dbReference>
<dbReference type="SUPFAM" id="SSF56719">
    <property type="entry name" value="Type II DNA topoisomerase"/>
    <property type="match status" value="1"/>
</dbReference>
<keyword evidence="10" id="KW-0460">Magnesium</keyword>
<dbReference type="InterPro" id="IPR013760">
    <property type="entry name" value="Topo_IIA-like_dom_sf"/>
</dbReference>
<dbReference type="GO" id="GO:0046872">
    <property type="term" value="F:metal ion binding"/>
    <property type="evidence" value="ECO:0007669"/>
    <property type="project" value="UniProtKB-KW"/>
</dbReference>
<dbReference type="Pfam" id="PF00521">
    <property type="entry name" value="DNA_topoisoIV"/>
    <property type="match status" value="1"/>
</dbReference>
<dbReference type="Pfam" id="PF16898">
    <property type="entry name" value="TOPRIM_C"/>
    <property type="match status" value="1"/>
</dbReference>
<dbReference type="GO" id="GO:0000819">
    <property type="term" value="P:sister chromatid segregation"/>
    <property type="evidence" value="ECO:0007669"/>
    <property type="project" value="TreeGrafter"/>
</dbReference>
<proteinExistence type="inferred from homology"/>
<dbReference type="Gene3D" id="3.30.1360.40">
    <property type="match status" value="1"/>
</dbReference>
<dbReference type="InterPro" id="IPR014721">
    <property type="entry name" value="Ribsml_uS5_D2-typ_fold_subgr"/>
</dbReference>
<dbReference type="FunFam" id="3.30.1490.30:FF:000001">
    <property type="entry name" value="DNA topoisomerase 2"/>
    <property type="match status" value="1"/>
</dbReference>
<comment type="catalytic activity">
    <reaction evidence="1 15 16">
        <text>ATP-dependent breakage, passage and rejoining of double-stranded DNA.</text>
        <dbReference type="EC" id="5.6.2.2"/>
    </reaction>
</comment>
<dbReference type="PROSITE" id="PS52040">
    <property type="entry name" value="TOPO_IIA"/>
    <property type="match status" value="1"/>
</dbReference>
<dbReference type="InterPro" id="IPR001154">
    <property type="entry name" value="TopoII_euk"/>
</dbReference>
<keyword evidence="12 15" id="KW-0238">DNA-binding</keyword>
<evidence type="ECO:0000259" key="19">
    <source>
        <dbReference type="PROSITE" id="PS50880"/>
    </source>
</evidence>
<evidence type="ECO:0000256" key="14">
    <source>
        <dbReference type="ARBA" id="ARBA00053943"/>
    </source>
</evidence>